<protein>
    <submittedName>
        <fullName evidence="1">Uncharacterized protein</fullName>
    </submittedName>
</protein>
<reference evidence="1 2" key="1">
    <citation type="journal article" date="2019" name="Nat. Ecol. Evol.">
        <title>Megaphylogeny resolves global patterns of mushroom evolution.</title>
        <authorList>
            <person name="Varga T."/>
            <person name="Krizsan K."/>
            <person name="Foldi C."/>
            <person name="Dima B."/>
            <person name="Sanchez-Garcia M."/>
            <person name="Sanchez-Ramirez S."/>
            <person name="Szollosi G.J."/>
            <person name="Szarkandi J.G."/>
            <person name="Papp V."/>
            <person name="Albert L."/>
            <person name="Andreopoulos W."/>
            <person name="Angelini C."/>
            <person name="Antonin V."/>
            <person name="Barry K.W."/>
            <person name="Bougher N.L."/>
            <person name="Buchanan P."/>
            <person name="Buyck B."/>
            <person name="Bense V."/>
            <person name="Catcheside P."/>
            <person name="Chovatia M."/>
            <person name="Cooper J."/>
            <person name="Damon W."/>
            <person name="Desjardin D."/>
            <person name="Finy P."/>
            <person name="Geml J."/>
            <person name="Haridas S."/>
            <person name="Hughes K."/>
            <person name="Justo A."/>
            <person name="Karasinski D."/>
            <person name="Kautmanova I."/>
            <person name="Kiss B."/>
            <person name="Kocsube S."/>
            <person name="Kotiranta H."/>
            <person name="LaButti K.M."/>
            <person name="Lechner B.E."/>
            <person name="Liimatainen K."/>
            <person name="Lipzen A."/>
            <person name="Lukacs Z."/>
            <person name="Mihaltcheva S."/>
            <person name="Morgado L.N."/>
            <person name="Niskanen T."/>
            <person name="Noordeloos M.E."/>
            <person name="Ohm R.A."/>
            <person name="Ortiz-Santana B."/>
            <person name="Ovrebo C."/>
            <person name="Racz N."/>
            <person name="Riley R."/>
            <person name="Savchenko A."/>
            <person name="Shiryaev A."/>
            <person name="Soop K."/>
            <person name="Spirin V."/>
            <person name="Szebenyi C."/>
            <person name="Tomsovsky M."/>
            <person name="Tulloss R.E."/>
            <person name="Uehling J."/>
            <person name="Grigoriev I.V."/>
            <person name="Vagvolgyi C."/>
            <person name="Papp T."/>
            <person name="Martin F.M."/>
            <person name="Miettinen O."/>
            <person name="Hibbett D.S."/>
            <person name="Nagy L.G."/>
        </authorList>
    </citation>
    <scope>NUCLEOTIDE SEQUENCE [LARGE SCALE GENOMIC DNA]</scope>
    <source>
        <strain evidence="1 2">NL-1719</strain>
    </source>
</reference>
<evidence type="ECO:0000313" key="1">
    <source>
        <dbReference type="EMBL" id="TFK58896.1"/>
    </source>
</evidence>
<proteinExistence type="predicted"/>
<evidence type="ECO:0000313" key="2">
    <source>
        <dbReference type="Proteomes" id="UP000308600"/>
    </source>
</evidence>
<name>A0ACD2ZZP5_9AGAR</name>
<sequence length="120" mass="12571">MPPQVDPAAPPPVGRPPRNRRAPVRSDGTRVGQDDASPTAVPVPAATAVPRGRATNRSQVLPGRSPSGEVFDLNVSDDEGEDRPQPQPQPSNPPAESSLPLIPPLPGLMDLHANHRPSPA</sequence>
<dbReference type="Proteomes" id="UP000308600">
    <property type="component" value="Unassembled WGS sequence"/>
</dbReference>
<dbReference type="EMBL" id="ML209153">
    <property type="protein sequence ID" value="TFK58896.1"/>
    <property type="molecule type" value="Genomic_DNA"/>
</dbReference>
<gene>
    <name evidence="1" type="ORF">BDN72DRAFT_906325</name>
</gene>
<keyword evidence="2" id="KW-1185">Reference proteome</keyword>
<accession>A0ACD2ZZP5</accession>
<organism evidence="1 2">
    <name type="scientific">Pluteus cervinus</name>
    <dbReference type="NCBI Taxonomy" id="181527"/>
    <lineage>
        <taxon>Eukaryota</taxon>
        <taxon>Fungi</taxon>
        <taxon>Dikarya</taxon>
        <taxon>Basidiomycota</taxon>
        <taxon>Agaricomycotina</taxon>
        <taxon>Agaricomycetes</taxon>
        <taxon>Agaricomycetidae</taxon>
        <taxon>Agaricales</taxon>
        <taxon>Pluteineae</taxon>
        <taxon>Pluteaceae</taxon>
        <taxon>Pluteus</taxon>
    </lineage>
</organism>